<accession>A0ACC3SB71</accession>
<comment type="caution">
    <text evidence="1">The sequence shown here is derived from an EMBL/GenBank/DDBJ whole genome shotgun (WGS) entry which is preliminary data.</text>
</comment>
<keyword evidence="2" id="KW-1185">Reference proteome</keyword>
<name>A0ACC3SB71_9PEZI</name>
<evidence type="ECO:0000313" key="2">
    <source>
        <dbReference type="Proteomes" id="UP001320706"/>
    </source>
</evidence>
<evidence type="ECO:0000313" key="1">
    <source>
        <dbReference type="EMBL" id="KAK8205636.1"/>
    </source>
</evidence>
<dbReference type="EMBL" id="JAMKPW020000023">
    <property type="protein sequence ID" value="KAK8205636.1"/>
    <property type="molecule type" value="Genomic_DNA"/>
</dbReference>
<reference evidence="1" key="1">
    <citation type="submission" date="2024-02" db="EMBL/GenBank/DDBJ databases">
        <title>Metagenome Assembled Genome of Zalaria obscura JY119.</title>
        <authorList>
            <person name="Vighnesh L."/>
            <person name="Jagadeeshwari U."/>
            <person name="Venkata Ramana C."/>
            <person name="Sasikala C."/>
        </authorList>
    </citation>
    <scope>NUCLEOTIDE SEQUENCE</scope>
    <source>
        <strain evidence="1">JY119</strain>
    </source>
</reference>
<proteinExistence type="predicted"/>
<protein>
    <submittedName>
        <fullName evidence="1">Uncharacterized protein</fullName>
    </submittedName>
</protein>
<dbReference type="Proteomes" id="UP001320706">
    <property type="component" value="Unassembled WGS sequence"/>
</dbReference>
<sequence>MPQSVPLLSLGRSPSYLKQHVHDEHLTTEIAECVKRVRDGRPDSDQYTEHHNTLQESAENGIRTNRKCVAEEEHPDCASDGGESHEDKTELWLTAKLLATVLECQTDDYLLYTLVPLRHPRDDRVTGDSRECGTDHTADERSSTEVSNLGRVTGSDDSIACSGVCEGQEWAEEVLEDPLVMVFPSIHPQLLHKRSLRDRCTCLRAGKRVVVLFTVVSLNMRELFQLLVVFQHIGLVAYVADVGRLGAEQEHEHELDDEEDLEHVKQPETGGRIENEVDDGDAGTTLMNEVHVTDGSHDERLECTGGEPLYNACSQEVFVADS</sequence>
<gene>
    <name evidence="1" type="ORF">M8818_004812</name>
</gene>
<organism evidence="1 2">
    <name type="scientific">Zalaria obscura</name>
    <dbReference type="NCBI Taxonomy" id="2024903"/>
    <lineage>
        <taxon>Eukaryota</taxon>
        <taxon>Fungi</taxon>
        <taxon>Dikarya</taxon>
        <taxon>Ascomycota</taxon>
        <taxon>Pezizomycotina</taxon>
        <taxon>Dothideomycetes</taxon>
        <taxon>Dothideomycetidae</taxon>
        <taxon>Dothideales</taxon>
        <taxon>Zalariaceae</taxon>
        <taxon>Zalaria</taxon>
    </lineage>
</organism>